<evidence type="ECO:0000256" key="1">
    <source>
        <dbReference type="ARBA" id="ARBA00006432"/>
    </source>
</evidence>
<evidence type="ECO:0000313" key="5">
    <source>
        <dbReference type="EMBL" id="MBM9476221.1"/>
    </source>
</evidence>
<dbReference type="Pfam" id="PF00501">
    <property type="entry name" value="AMP-binding"/>
    <property type="match status" value="1"/>
</dbReference>
<dbReference type="RefSeq" id="WP_205256306.1">
    <property type="nucleotide sequence ID" value="NZ_BAAAPV010000001.1"/>
</dbReference>
<dbReference type="InterPro" id="IPR025110">
    <property type="entry name" value="AMP-bd_C"/>
</dbReference>
<evidence type="ECO:0000259" key="4">
    <source>
        <dbReference type="Pfam" id="PF13193"/>
    </source>
</evidence>
<dbReference type="PROSITE" id="PS00455">
    <property type="entry name" value="AMP_BINDING"/>
    <property type="match status" value="1"/>
</dbReference>
<evidence type="ECO:0000259" key="3">
    <source>
        <dbReference type="Pfam" id="PF00501"/>
    </source>
</evidence>
<keyword evidence="6" id="KW-1185">Reference proteome</keyword>
<dbReference type="AlphaFoldDB" id="A0A939C2P2"/>
<dbReference type="InterPro" id="IPR042099">
    <property type="entry name" value="ANL_N_sf"/>
</dbReference>
<name>A0A939C2P2_9ACTN</name>
<reference evidence="5" key="1">
    <citation type="submission" date="2021-01" db="EMBL/GenBank/DDBJ databases">
        <title>KCTC 19127 draft genome.</title>
        <authorList>
            <person name="An D."/>
        </authorList>
    </citation>
    <scope>NUCLEOTIDE SEQUENCE</scope>
    <source>
        <strain evidence="5">KCTC 19127</strain>
    </source>
</reference>
<protein>
    <submittedName>
        <fullName evidence="5">AMP-binding protein</fullName>
    </submittedName>
</protein>
<accession>A0A939C2P2</accession>
<comment type="similarity">
    <text evidence="1">Belongs to the ATP-dependent AMP-binding enzyme family.</text>
</comment>
<proteinExistence type="inferred from homology"/>
<comment type="caution">
    <text evidence="5">The sequence shown here is derived from an EMBL/GenBank/DDBJ whole genome shotgun (WGS) entry which is preliminary data.</text>
</comment>
<dbReference type="Pfam" id="PF13193">
    <property type="entry name" value="AMP-binding_C"/>
    <property type="match status" value="1"/>
</dbReference>
<evidence type="ECO:0000256" key="2">
    <source>
        <dbReference type="ARBA" id="ARBA00022598"/>
    </source>
</evidence>
<dbReference type="PANTHER" id="PTHR43201">
    <property type="entry name" value="ACYL-COA SYNTHETASE"/>
    <property type="match status" value="1"/>
</dbReference>
<dbReference type="SUPFAM" id="SSF56801">
    <property type="entry name" value="Acetyl-CoA synthetase-like"/>
    <property type="match status" value="1"/>
</dbReference>
<evidence type="ECO:0000313" key="6">
    <source>
        <dbReference type="Proteomes" id="UP000663801"/>
    </source>
</evidence>
<dbReference type="InterPro" id="IPR020845">
    <property type="entry name" value="AMP-binding_CS"/>
</dbReference>
<dbReference type="Proteomes" id="UP000663801">
    <property type="component" value="Unassembled WGS sequence"/>
</dbReference>
<dbReference type="GO" id="GO:0031956">
    <property type="term" value="F:medium-chain fatty acid-CoA ligase activity"/>
    <property type="evidence" value="ECO:0007669"/>
    <property type="project" value="TreeGrafter"/>
</dbReference>
<keyword evidence="2" id="KW-0436">Ligase</keyword>
<dbReference type="PANTHER" id="PTHR43201:SF5">
    <property type="entry name" value="MEDIUM-CHAIN ACYL-COA LIGASE ACSF2, MITOCHONDRIAL"/>
    <property type="match status" value="1"/>
</dbReference>
<feature type="domain" description="AMP-dependent synthetase/ligase" evidence="3">
    <location>
        <begin position="83"/>
        <end position="251"/>
    </location>
</feature>
<dbReference type="Gene3D" id="3.30.300.30">
    <property type="match status" value="1"/>
</dbReference>
<organism evidence="5 6">
    <name type="scientific">Nakamurella flavida</name>
    <dbReference type="NCBI Taxonomy" id="363630"/>
    <lineage>
        <taxon>Bacteria</taxon>
        <taxon>Bacillati</taxon>
        <taxon>Actinomycetota</taxon>
        <taxon>Actinomycetes</taxon>
        <taxon>Nakamurellales</taxon>
        <taxon>Nakamurellaceae</taxon>
        <taxon>Nakamurella</taxon>
    </lineage>
</organism>
<dbReference type="InterPro" id="IPR045851">
    <property type="entry name" value="AMP-bd_C_sf"/>
</dbReference>
<feature type="domain" description="AMP-binding enzyme C-terminal" evidence="4">
    <location>
        <begin position="315"/>
        <end position="387"/>
    </location>
</feature>
<dbReference type="EMBL" id="JAERWL010000006">
    <property type="protein sequence ID" value="MBM9476221.1"/>
    <property type="molecule type" value="Genomic_DNA"/>
</dbReference>
<sequence length="409" mass="42136">MRIVPGGRPDDPALTVDGHTWDHARLAREIDRRAADPGNQLDARGSFLAAALVNVFAAAASGRPVLVGPAGPPPAAPIPPGAWLVATTSGSTGRPRWVVRSERSWADSLPAFTALTGLGPTDTVALTGPVSTTLHLFAAVHTLCLGAHLTDRPEAATAVHAVPTVLRSLLDLPTDAPLRRVVTAGAGLPADLTHRIHTRGWDLVEYYGAAELSFVAAGRPPGPLRAFPGAEIDIRDGEIWVRSPYLADGYLGLDRAGLGPGFEPGAGATGALRRDATGFATVGDHGVLVDGGLTVAGRGDTAITTGGATVLAEDIEAAVLAHPAVAEAVAVGTPSPRWGELVTVVVRLHPDADPTGLRAAARAALSPAARPRRWLVAAELPRTPGGKIARGAVRDALRDGTPDWARPLP</sequence>
<dbReference type="InterPro" id="IPR000873">
    <property type="entry name" value="AMP-dep_synth/lig_dom"/>
</dbReference>
<dbReference type="GO" id="GO:0006631">
    <property type="term" value="P:fatty acid metabolic process"/>
    <property type="evidence" value="ECO:0007669"/>
    <property type="project" value="TreeGrafter"/>
</dbReference>
<gene>
    <name evidence="5" type="ORF">JL107_07170</name>
</gene>
<dbReference type="Gene3D" id="3.40.50.12780">
    <property type="entry name" value="N-terminal domain of ligase-like"/>
    <property type="match status" value="1"/>
</dbReference>